<dbReference type="InterPro" id="IPR048329">
    <property type="entry name" value="PcRGLX_1st"/>
</dbReference>
<evidence type="ECO:0000313" key="4">
    <source>
        <dbReference type="Proteomes" id="UP000197068"/>
    </source>
</evidence>
<feature type="domain" description="PcRGLX/YetA-like C-terminal alpha/alpha toroid" evidence="2">
    <location>
        <begin position="391"/>
        <end position="509"/>
    </location>
</feature>
<dbReference type="Pfam" id="PF19501">
    <property type="entry name" value="PcRGLX_1st"/>
    <property type="match status" value="1"/>
</dbReference>
<dbReference type="Pfam" id="PF21346">
    <property type="entry name" value="PcRGLX_3rd"/>
    <property type="match status" value="1"/>
</dbReference>
<dbReference type="PANTHER" id="PTHR40081">
    <property type="entry name" value="CONCANAVALIN A-LIKE LECTIN/GLUCANASE"/>
    <property type="match status" value="1"/>
</dbReference>
<name>A0ABQ0MT38_9GAMM</name>
<dbReference type="PANTHER" id="PTHR40081:SF1">
    <property type="entry name" value="TAT PATHWAY SIGNAL SEQUENCE DOMAIN PROTEIN"/>
    <property type="match status" value="1"/>
</dbReference>
<sequence length="864" mass="98029">MISVPFSLVESNTIARSSQPVSIGFPFVLGTVSTDTKLAIQSKDGQLVSCQISPLTFWHDGSVKWAMIDFVVDISSNETLLLNLTDDFSDQELSSDQGQIKLLENNKQLEINTGLETFTIGTSQGELLSIVSSALSQNESKSENFYIQLTNSKNEKYKAVIDNVCVDLIEASTHRKSLTINGCFVDANKKQSKLLFESTLTFFANTSYIKVDFTLHNPQAAKHPGALWDLGDEGSISFESLSVNIPVDSNASVNIYDHVANKAIACGKNTFLKQFSSGGVNWNSPVHKNAAGKVEIEKNGFVINSDSDEHEGMRISPAFSVKNKEDTVSVYIEKFWQNFPKAISKQNESLTVELFPEGNFELQGGEKKSHALWIDFKSPTQSFNWLDKPLTVIIEPQYIEQTGAFDFFKSSFKQNELSAIIEKGIHGPSNFFEKREAVDEYGWRNFGDLYADHETQGYAGNDIFVSHYNNQYDPIYGFVYQYLASGHANYFELADDLTKHVADIDIYHTVNDKDEYNGGLFWHTDHYLDASTCTHRTFSKNHQAAYEGYTSGGGPGVQHCYTTGLKSYYLLTGNEKAKKAVLQLTDWITYSFEGSNSLLAKLFAIKQSGNPDVKDHISEKYPMDRGTGHYIIALLDAYDLTQQQNYLARAFKVISNTFHPNDDISLRDFDNIEATWFYTVFLQSVGRFLLVKERIKQLDDDFYYARDAMLHYADWMLNNELPYLEQSDKLEFPNTTWAGQDLRRVGIFYMANYYSPIKNELLLEKAAYFHQHIVNTLQNDTNNDYTRILVLLMQNIGFANFYQYSSSQNDFENIRKYAKPVKVNKGMKICILLFKELSRLSIKNELKWLSLRSAKVAKLLGNKG</sequence>
<reference evidence="3 4" key="1">
    <citation type="submission" date="2017-06" db="EMBL/GenBank/DDBJ databases">
        <title>Whole Genome Sequences of Colwellia marinimaniae MTCD1.</title>
        <authorList>
            <person name="Kusumoto H."/>
            <person name="Inoue M."/>
            <person name="Tanikawa K."/>
            <person name="Maeji H."/>
            <person name="Cameron J.H."/>
            <person name="Bartlett D.H."/>
        </authorList>
    </citation>
    <scope>NUCLEOTIDE SEQUENCE [LARGE SCALE GENOMIC DNA]</scope>
    <source>
        <strain evidence="3 4">MTCD1</strain>
    </source>
</reference>
<accession>A0ABQ0MT38</accession>
<dbReference type="Proteomes" id="UP000197068">
    <property type="component" value="Unassembled WGS sequence"/>
</dbReference>
<comment type="caution">
    <text evidence="3">The sequence shown here is derived from an EMBL/GenBank/DDBJ whole genome shotgun (WGS) entry which is preliminary data.</text>
</comment>
<protein>
    <submittedName>
        <fullName evidence="3">Uncharacterized protein</fullName>
    </submittedName>
</protein>
<organism evidence="3 4">
    <name type="scientific">Colwellia marinimaniae</name>
    <dbReference type="NCBI Taxonomy" id="1513592"/>
    <lineage>
        <taxon>Bacteria</taxon>
        <taxon>Pseudomonadati</taxon>
        <taxon>Pseudomonadota</taxon>
        <taxon>Gammaproteobacteria</taxon>
        <taxon>Alteromonadales</taxon>
        <taxon>Colwelliaceae</taxon>
        <taxon>Colwellia</taxon>
    </lineage>
</organism>
<dbReference type="RefSeq" id="WP_057183470.1">
    <property type="nucleotide sequence ID" value="NZ_BDQM01000006.1"/>
</dbReference>
<feature type="domain" description="PcRGLX/YetA-like N-terminal RIFT barrel" evidence="1">
    <location>
        <begin position="17"/>
        <end position="73"/>
    </location>
</feature>
<gene>
    <name evidence="3" type="ORF">MTCD1_01123</name>
</gene>
<keyword evidence="4" id="KW-1185">Reference proteome</keyword>
<evidence type="ECO:0000259" key="1">
    <source>
        <dbReference type="Pfam" id="PF19501"/>
    </source>
</evidence>
<evidence type="ECO:0000259" key="2">
    <source>
        <dbReference type="Pfam" id="PF21346"/>
    </source>
</evidence>
<dbReference type="EMBL" id="BDQM01000006">
    <property type="protein sequence ID" value="GAW95520.1"/>
    <property type="molecule type" value="Genomic_DNA"/>
</dbReference>
<dbReference type="InterPro" id="IPR045793">
    <property type="entry name" value="PcRGLX/YetA-like"/>
</dbReference>
<evidence type="ECO:0000313" key="3">
    <source>
        <dbReference type="EMBL" id="GAW95520.1"/>
    </source>
</evidence>
<proteinExistence type="predicted"/>
<dbReference type="InterPro" id="IPR048331">
    <property type="entry name" value="PcRGLX/YetA_3rd"/>
</dbReference>